<sequence>MISLYPNGSWQTAPIGEVCQRVQVSAYPDRYQPQAADAQILVDAVWHRPGAPAVAYDQGDGSMRIYRWSSTGDEFDRASDYDSGAFTLSSVDDRTASGDVDGDGDSDIVMAYQNTDGTWALHVFRNGNSWAGTWCTGGNMNLDRVAGRLVLGTW</sequence>
<keyword evidence="2" id="KW-1185">Reference proteome</keyword>
<protein>
    <recommendedName>
        <fullName evidence="3">VCBS repeat protein</fullName>
    </recommendedName>
</protein>
<dbReference type="EMBL" id="PVZG01000004">
    <property type="protein sequence ID" value="PRY30577.1"/>
    <property type="molecule type" value="Genomic_DNA"/>
</dbReference>
<evidence type="ECO:0000313" key="1">
    <source>
        <dbReference type="EMBL" id="PRY30577.1"/>
    </source>
</evidence>
<name>A0A2T0SAX6_9ACTN</name>
<evidence type="ECO:0000313" key="2">
    <source>
        <dbReference type="Proteomes" id="UP000239209"/>
    </source>
</evidence>
<dbReference type="OrthoDB" id="9815928at2"/>
<dbReference type="Gene3D" id="2.40.128.340">
    <property type="match status" value="1"/>
</dbReference>
<dbReference type="SUPFAM" id="SSF69318">
    <property type="entry name" value="Integrin alpha N-terminal domain"/>
    <property type="match status" value="1"/>
</dbReference>
<comment type="caution">
    <text evidence="1">The sequence shown here is derived from an EMBL/GenBank/DDBJ whole genome shotgun (WGS) entry which is preliminary data.</text>
</comment>
<dbReference type="RefSeq" id="WP_106126204.1">
    <property type="nucleotide sequence ID" value="NZ_PVZG01000004.1"/>
</dbReference>
<evidence type="ECO:0008006" key="3">
    <source>
        <dbReference type="Google" id="ProtNLM"/>
    </source>
</evidence>
<reference evidence="1 2" key="1">
    <citation type="submission" date="2018-03" db="EMBL/GenBank/DDBJ databases">
        <title>Genomic Encyclopedia of Archaeal and Bacterial Type Strains, Phase II (KMG-II): from individual species to whole genera.</title>
        <authorList>
            <person name="Goeker M."/>
        </authorList>
    </citation>
    <scope>NUCLEOTIDE SEQUENCE [LARGE SCALE GENOMIC DNA]</scope>
    <source>
        <strain evidence="1 2">DSM 45348</strain>
    </source>
</reference>
<proteinExistence type="predicted"/>
<accession>A0A2T0SAX6</accession>
<dbReference type="AlphaFoldDB" id="A0A2T0SAX6"/>
<gene>
    <name evidence="1" type="ORF">CLV70_104129</name>
</gene>
<organism evidence="1 2">
    <name type="scientific">Pseudosporangium ferrugineum</name>
    <dbReference type="NCBI Taxonomy" id="439699"/>
    <lineage>
        <taxon>Bacteria</taxon>
        <taxon>Bacillati</taxon>
        <taxon>Actinomycetota</taxon>
        <taxon>Actinomycetes</taxon>
        <taxon>Micromonosporales</taxon>
        <taxon>Micromonosporaceae</taxon>
        <taxon>Pseudosporangium</taxon>
    </lineage>
</organism>
<dbReference type="InterPro" id="IPR028994">
    <property type="entry name" value="Integrin_alpha_N"/>
</dbReference>
<dbReference type="Proteomes" id="UP000239209">
    <property type="component" value="Unassembled WGS sequence"/>
</dbReference>